<feature type="compositionally biased region" description="Basic and acidic residues" evidence="1">
    <location>
        <begin position="174"/>
        <end position="190"/>
    </location>
</feature>
<dbReference type="AlphaFoldDB" id="W4M7Q9"/>
<gene>
    <name evidence="2" type="ORF">ETSY2_18300</name>
</gene>
<organism evidence="2 3">
    <name type="scientific">Candidatus Entotheonella gemina</name>
    <dbReference type="NCBI Taxonomy" id="1429439"/>
    <lineage>
        <taxon>Bacteria</taxon>
        <taxon>Pseudomonadati</taxon>
        <taxon>Nitrospinota/Tectimicrobiota group</taxon>
        <taxon>Candidatus Tectimicrobiota</taxon>
        <taxon>Candidatus Entotheonellia</taxon>
        <taxon>Candidatus Entotheonellales</taxon>
        <taxon>Candidatus Entotheonellaceae</taxon>
        <taxon>Candidatus Entotheonella</taxon>
    </lineage>
</organism>
<keyword evidence="3" id="KW-1185">Reference proteome</keyword>
<accession>W4M7Q9</accession>
<protein>
    <submittedName>
        <fullName evidence="2">Uncharacterized protein</fullName>
    </submittedName>
</protein>
<dbReference type="Proteomes" id="UP000019140">
    <property type="component" value="Unassembled WGS sequence"/>
</dbReference>
<reference evidence="2 3" key="1">
    <citation type="journal article" date="2014" name="Nature">
        <title>An environmental bacterial taxon with a large and distinct metabolic repertoire.</title>
        <authorList>
            <person name="Wilson M.C."/>
            <person name="Mori T."/>
            <person name="Ruckert C."/>
            <person name="Uria A.R."/>
            <person name="Helf M.J."/>
            <person name="Takada K."/>
            <person name="Gernert C."/>
            <person name="Steffens U.A."/>
            <person name="Heycke N."/>
            <person name="Schmitt S."/>
            <person name="Rinke C."/>
            <person name="Helfrich E.J."/>
            <person name="Brachmann A.O."/>
            <person name="Gurgui C."/>
            <person name="Wakimoto T."/>
            <person name="Kracht M."/>
            <person name="Crusemann M."/>
            <person name="Hentschel U."/>
            <person name="Abe I."/>
            <person name="Matsunaga S."/>
            <person name="Kalinowski J."/>
            <person name="Takeyama H."/>
            <person name="Piel J."/>
        </authorList>
    </citation>
    <scope>NUCLEOTIDE SEQUENCE [LARGE SCALE GENOMIC DNA]</scope>
    <source>
        <strain evidence="3">TSY2</strain>
    </source>
</reference>
<evidence type="ECO:0000256" key="1">
    <source>
        <dbReference type="SAM" id="MobiDB-lite"/>
    </source>
</evidence>
<evidence type="ECO:0000313" key="2">
    <source>
        <dbReference type="EMBL" id="ETX06240.1"/>
    </source>
</evidence>
<proteinExistence type="predicted"/>
<feature type="region of interest" description="Disordered" evidence="1">
    <location>
        <begin position="1"/>
        <end position="29"/>
    </location>
</feature>
<dbReference type="EMBL" id="AZHX01000751">
    <property type="protein sequence ID" value="ETX06240.1"/>
    <property type="molecule type" value="Genomic_DNA"/>
</dbReference>
<name>W4M7Q9_9BACT</name>
<sequence>MFSRLDQPAQHGVRVDLEDTGDGTDAETFGQSGDGLHQFVRIDLLGVKRCAVCLREITVTAQTHQLAPSSSIRVAVSTDIPKAYSAVIRTGGLWAKVASGIDLSVTASGEGHTGWRRDGHRRTRFTPVLTELALGFARQSCKRFGFAFRASGLRRRGCRFAVAPKPTGQENQQDEEKTRNEIESQVELHDQSLQSGGK</sequence>
<evidence type="ECO:0000313" key="3">
    <source>
        <dbReference type="Proteomes" id="UP000019140"/>
    </source>
</evidence>
<dbReference type="HOGENOM" id="CLU_1375987_0_0_7"/>
<feature type="region of interest" description="Disordered" evidence="1">
    <location>
        <begin position="163"/>
        <end position="198"/>
    </location>
</feature>
<comment type="caution">
    <text evidence="2">The sequence shown here is derived from an EMBL/GenBank/DDBJ whole genome shotgun (WGS) entry which is preliminary data.</text>
</comment>